<keyword evidence="3" id="KW-0472">Membrane</keyword>
<dbReference type="KEGG" id="plig:NAG76_03070"/>
<dbReference type="Gene3D" id="1.10.4030.10">
    <property type="entry name" value="Porin chaperone SurA, peptide-binding domain"/>
    <property type="match status" value="1"/>
</dbReference>
<dbReference type="Pfam" id="PF13145">
    <property type="entry name" value="Rotamase_2"/>
    <property type="match status" value="1"/>
</dbReference>
<dbReference type="InterPro" id="IPR027304">
    <property type="entry name" value="Trigger_fact/SurA_dom_sf"/>
</dbReference>
<keyword evidence="1 5" id="KW-0413">Isomerase</keyword>
<proteinExistence type="predicted"/>
<dbReference type="SUPFAM" id="SSF109998">
    <property type="entry name" value="Triger factor/SurA peptide-binding domain-like"/>
    <property type="match status" value="1"/>
</dbReference>
<name>A0A9J6ZHP3_9BACL</name>
<dbReference type="Gene3D" id="3.10.50.40">
    <property type="match status" value="1"/>
</dbReference>
<dbReference type="PROSITE" id="PS50198">
    <property type="entry name" value="PPIC_PPIASE_2"/>
    <property type="match status" value="1"/>
</dbReference>
<gene>
    <name evidence="5" type="ORF">NAG76_03070</name>
</gene>
<dbReference type="Proteomes" id="UP001056756">
    <property type="component" value="Chromosome"/>
</dbReference>
<dbReference type="InterPro" id="IPR050245">
    <property type="entry name" value="PrsA_foldase"/>
</dbReference>
<dbReference type="EC" id="5.2.1.8" evidence="5"/>
<reference evidence="5" key="1">
    <citation type="submission" date="2022-05" db="EMBL/GenBank/DDBJ databases">
        <title>Novel bacterial taxa in a minimal lignocellulolytic consortium and its capacity to transform plastics disclosed by genome-resolved metagenomics.</title>
        <authorList>
            <person name="Rodriguez C.A.D."/>
            <person name="Diaz-Garcia L."/>
            <person name="Herrera K."/>
            <person name="Tarazona N.A."/>
            <person name="Sproer C."/>
            <person name="Overmann J."/>
            <person name="Jimenez D.J."/>
        </authorList>
    </citation>
    <scope>NUCLEOTIDE SEQUENCE</scope>
    <source>
        <strain evidence="5">MAG5</strain>
    </source>
</reference>
<dbReference type="EMBL" id="CP097899">
    <property type="protein sequence ID" value="URN95257.1"/>
    <property type="molecule type" value="Genomic_DNA"/>
</dbReference>
<organism evidence="5 6">
    <name type="scientific">Candidatus Pristimantibacillus lignocellulolyticus</name>
    <dbReference type="NCBI Taxonomy" id="2994561"/>
    <lineage>
        <taxon>Bacteria</taxon>
        <taxon>Bacillati</taxon>
        <taxon>Bacillota</taxon>
        <taxon>Bacilli</taxon>
        <taxon>Bacillales</taxon>
        <taxon>Paenibacillaceae</taxon>
        <taxon>Candidatus Pristimantibacillus</taxon>
    </lineage>
</organism>
<evidence type="ECO:0000256" key="2">
    <source>
        <dbReference type="SAM" id="MobiDB-lite"/>
    </source>
</evidence>
<keyword evidence="1" id="KW-0697">Rotamase</keyword>
<evidence type="ECO:0000256" key="1">
    <source>
        <dbReference type="PROSITE-ProRule" id="PRU00278"/>
    </source>
</evidence>
<keyword evidence="3" id="KW-1133">Transmembrane helix</keyword>
<accession>A0A9J6ZHP3</accession>
<evidence type="ECO:0000313" key="6">
    <source>
        <dbReference type="Proteomes" id="UP001056756"/>
    </source>
</evidence>
<dbReference type="SUPFAM" id="SSF54534">
    <property type="entry name" value="FKBP-like"/>
    <property type="match status" value="1"/>
</dbReference>
<dbReference type="PANTHER" id="PTHR47245:SF2">
    <property type="entry name" value="PEPTIDYL-PROLYL CIS-TRANS ISOMERASE HP_0175-RELATED"/>
    <property type="match status" value="1"/>
</dbReference>
<evidence type="ECO:0000256" key="3">
    <source>
        <dbReference type="SAM" id="Phobius"/>
    </source>
</evidence>
<dbReference type="InterPro" id="IPR000297">
    <property type="entry name" value="PPIase_PpiC"/>
</dbReference>
<feature type="transmembrane region" description="Helical" evidence="3">
    <location>
        <begin position="36"/>
        <end position="56"/>
    </location>
</feature>
<keyword evidence="3" id="KW-0812">Transmembrane</keyword>
<dbReference type="Pfam" id="PF13624">
    <property type="entry name" value="SurA_N_3"/>
    <property type="match status" value="1"/>
</dbReference>
<feature type="compositionally biased region" description="Low complexity" evidence="2">
    <location>
        <begin position="324"/>
        <end position="345"/>
    </location>
</feature>
<dbReference type="PANTHER" id="PTHR47245">
    <property type="entry name" value="PEPTIDYLPROLYL ISOMERASE"/>
    <property type="match status" value="1"/>
</dbReference>
<dbReference type="InterPro" id="IPR046357">
    <property type="entry name" value="PPIase_dom_sf"/>
</dbReference>
<sequence length="345" mass="37455">MDNKETQSQGVNSNQEVVENGAVSLASPVKSRNNPMWMIASIILAIVLVAVVIFPVNAKSKTLATVNGTDITESNLFTTMQEYYGDSVVNILDRMISEEVVNQEAKAKNVSVTDKDRADEIAAMKLDYGSEENFQGFLAQYGMTEDDLKKELELSVLVRLLLQSDVAVTDEQVQAYFDENKATLGGSAEQVRASHILVTDKAVADDILAQLKGGADFAKLAAENNPDSTAQTGGDLGFFTRDAMIPAFSEAAFALEVDELSEPVQTDYGYHIIKKTGYTPATEVEFDTVKDAIKVKLINESIYTNNSTYVEDLKAKAKIKNSLAPEATPAPETTTDTETTPPVAE</sequence>
<evidence type="ECO:0000259" key="4">
    <source>
        <dbReference type="PROSITE" id="PS50198"/>
    </source>
</evidence>
<feature type="domain" description="PpiC" evidence="4">
    <location>
        <begin position="188"/>
        <end position="277"/>
    </location>
</feature>
<feature type="region of interest" description="Disordered" evidence="2">
    <location>
        <begin position="321"/>
        <end position="345"/>
    </location>
</feature>
<dbReference type="GO" id="GO:0003755">
    <property type="term" value="F:peptidyl-prolyl cis-trans isomerase activity"/>
    <property type="evidence" value="ECO:0007669"/>
    <property type="project" value="UniProtKB-KW"/>
</dbReference>
<evidence type="ECO:0000313" key="5">
    <source>
        <dbReference type="EMBL" id="URN95257.1"/>
    </source>
</evidence>
<dbReference type="AlphaFoldDB" id="A0A9J6ZHP3"/>
<protein>
    <submittedName>
        <fullName evidence="5">Peptidylprolyl isomerase</fullName>
        <ecNumber evidence="5">5.2.1.8</ecNumber>
    </submittedName>
</protein>